<keyword evidence="3" id="KW-1185">Reference proteome</keyword>
<evidence type="ECO:0000256" key="1">
    <source>
        <dbReference type="SAM" id="MobiDB-lite"/>
    </source>
</evidence>
<feature type="region of interest" description="Disordered" evidence="1">
    <location>
        <begin position="29"/>
        <end position="116"/>
    </location>
</feature>
<accession>A0A9Q1JAV5</accession>
<sequence length="116" mass="12280">MLTAALINTQTAFLLTTTREQTQDLFLSTTQPKAPLVPSSHTRTPARPSILRARARSQRCLGGQTGSIPITASSRGPAGTEDGAKWHALAGTHSPSSQGTSTLNLGRKHGFPLTDF</sequence>
<evidence type="ECO:0000313" key="3">
    <source>
        <dbReference type="Proteomes" id="UP001152622"/>
    </source>
</evidence>
<name>A0A9Q1JAV5_SYNKA</name>
<protein>
    <submittedName>
        <fullName evidence="2">Uncharacterized protein</fullName>
    </submittedName>
</protein>
<proteinExistence type="predicted"/>
<feature type="compositionally biased region" description="Polar residues" evidence="1">
    <location>
        <begin position="93"/>
        <end position="104"/>
    </location>
</feature>
<dbReference type="EMBL" id="JAINUF010000002">
    <property type="protein sequence ID" value="KAJ8376038.1"/>
    <property type="molecule type" value="Genomic_DNA"/>
</dbReference>
<dbReference type="Proteomes" id="UP001152622">
    <property type="component" value="Chromosome 2"/>
</dbReference>
<organism evidence="2 3">
    <name type="scientific">Synaphobranchus kaupii</name>
    <name type="common">Kaup's arrowtooth eel</name>
    <dbReference type="NCBI Taxonomy" id="118154"/>
    <lineage>
        <taxon>Eukaryota</taxon>
        <taxon>Metazoa</taxon>
        <taxon>Chordata</taxon>
        <taxon>Craniata</taxon>
        <taxon>Vertebrata</taxon>
        <taxon>Euteleostomi</taxon>
        <taxon>Actinopterygii</taxon>
        <taxon>Neopterygii</taxon>
        <taxon>Teleostei</taxon>
        <taxon>Anguilliformes</taxon>
        <taxon>Synaphobranchidae</taxon>
        <taxon>Synaphobranchus</taxon>
    </lineage>
</organism>
<reference evidence="2" key="1">
    <citation type="journal article" date="2023" name="Science">
        <title>Genome structures resolve the early diversification of teleost fishes.</title>
        <authorList>
            <person name="Parey E."/>
            <person name="Louis A."/>
            <person name="Montfort J."/>
            <person name="Bouchez O."/>
            <person name="Roques C."/>
            <person name="Iampietro C."/>
            <person name="Lluch J."/>
            <person name="Castinel A."/>
            <person name="Donnadieu C."/>
            <person name="Desvignes T."/>
            <person name="Floi Bucao C."/>
            <person name="Jouanno E."/>
            <person name="Wen M."/>
            <person name="Mejri S."/>
            <person name="Dirks R."/>
            <person name="Jansen H."/>
            <person name="Henkel C."/>
            <person name="Chen W.J."/>
            <person name="Zahm M."/>
            <person name="Cabau C."/>
            <person name="Klopp C."/>
            <person name="Thompson A.W."/>
            <person name="Robinson-Rechavi M."/>
            <person name="Braasch I."/>
            <person name="Lecointre G."/>
            <person name="Bobe J."/>
            <person name="Postlethwait J.H."/>
            <person name="Berthelot C."/>
            <person name="Roest Crollius H."/>
            <person name="Guiguen Y."/>
        </authorList>
    </citation>
    <scope>NUCLEOTIDE SEQUENCE</scope>
    <source>
        <strain evidence="2">WJC10195</strain>
    </source>
</reference>
<dbReference type="OrthoDB" id="4748970at2759"/>
<gene>
    <name evidence="2" type="ORF">SKAU_G00066180</name>
</gene>
<evidence type="ECO:0000313" key="2">
    <source>
        <dbReference type="EMBL" id="KAJ8376038.1"/>
    </source>
</evidence>
<dbReference type="AlphaFoldDB" id="A0A9Q1JAV5"/>
<comment type="caution">
    <text evidence="2">The sequence shown here is derived from an EMBL/GenBank/DDBJ whole genome shotgun (WGS) entry which is preliminary data.</text>
</comment>